<feature type="chain" id="PRO_5025340903" evidence="1">
    <location>
        <begin position="23"/>
        <end position="1384"/>
    </location>
</feature>
<dbReference type="RefSeq" id="WP_162442813.1">
    <property type="nucleotide sequence ID" value="NZ_CP048222.1"/>
</dbReference>
<dbReference type="Pfam" id="PF18962">
    <property type="entry name" value="Por_Secre_tail"/>
    <property type="match status" value="1"/>
</dbReference>
<dbReference type="PANTHER" id="PTHR31778">
    <property type="entry name" value="BUD SITE SELECTION PROTEIN RAX2"/>
    <property type="match status" value="1"/>
</dbReference>
<name>A0A6C0GGF4_9BACT</name>
<dbReference type="SUPFAM" id="SSF50998">
    <property type="entry name" value="Quinoprotein alcohol dehydrogenase-like"/>
    <property type="match status" value="1"/>
</dbReference>
<dbReference type="InterPro" id="IPR015915">
    <property type="entry name" value="Kelch-typ_b-propeller"/>
</dbReference>
<dbReference type="NCBIfam" id="TIGR04183">
    <property type="entry name" value="Por_Secre_tail"/>
    <property type="match status" value="1"/>
</dbReference>
<dbReference type="InterPro" id="IPR026444">
    <property type="entry name" value="Secre_tail"/>
</dbReference>
<dbReference type="GO" id="GO:1902929">
    <property type="term" value="C:plasma membrane of growing cell tip"/>
    <property type="evidence" value="ECO:0007669"/>
    <property type="project" value="TreeGrafter"/>
</dbReference>
<dbReference type="PANTHER" id="PTHR31778:SF2">
    <property type="entry name" value="BUD SITE SELECTION PROTEIN RAX2"/>
    <property type="match status" value="1"/>
</dbReference>
<proteinExistence type="predicted"/>
<dbReference type="InterPro" id="IPR011047">
    <property type="entry name" value="Quinoprotein_ADH-like_sf"/>
</dbReference>
<accession>A0A6C0GGF4</accession>
<protein>
    <submittedName>
        <fullName evidence="4">T9SS type A sorting domain-containing protein</fullName>
    </submittedName>
</protein>
<reference evidence="4 5" key="1">
    <citation type="submission" date="2020-01" db="EMBL/GenBank/DDBJ databases">
        <authorList>
            <person name="Kim M.K."/>
        </authorList>
    </citation>
    <scope>NUCLEOTIDE SEQUENCE [LARGE SCALE GENOMIC DNA]</scope>
    <source>
        <strain evidence="4 5">172606-1</strain>
    </source>
</reference>
<keyword evidence="1" id="KW-0732">Signal</keyword>
<dbReference type="KEGG" id="rhoz:GXP67_08845"/>
<evidence type="ECO:0000259" key="3">
    <source>
        <dbReference type="Pfam" id="PF24595"/>
    </source>
</evidence>
<dbReference type="Proteomes" id="UP000480178">
    <property type="component" value="Chromosome"/>
</dbReference>
<dbReference type="Gene3D" id="2.120.10.80">
    <property type="entry name" value="Kelch-type beta propeller"/>
    <property type="match status" value="1"/>
</dbReference>
<evidence type="ECO:0000313" key="5">
    <source>
        <dbReference type="Proteomes" id="UP000480178"/>
    </source>
</evidence>
<feature type="domain" description="Secretion system C-terminal sorting" evidence="2">
    <location>
        <begin position="1304"/>
        <end position="1372"/>
    </location>
</feature>
<dbReference type="InterPro" id="IPR011043">
    <property type="entry name" value="Gal_Oxase/kelch_b-propeller"/>
</dbReference>
<dbReference type="Pfam" id="PF24595">
    <property type="entry name" value="DUF7619"/>
    <property type="match status" value="1"/>
</dbReference>
<keyword evidence="5" id="KW-1185">Reference proteome</keyword>
<dbReference type="SUPFAM" id="SSF50965">
    <property type="entry name" value="Galactose oxidase, central domain"/>
    <property type="match status" value="1"/>
</dbReference>
<evidence type="ECO:0000259" key="2">
    <source>
        <dbReference type="Pfam" id="PF18962"/>
    </source>
</evidence>
<sequence length="1384" mass="150768">MIRHLQILFFICLSYLFTPLQAQEQDTTLWVVDGQVSAAANDENNLYLGGAFKYMGQLTGGGAMLNTSDGQLVNNRSLRIKGTVSAAVSDGKGGWFIGGDFTEILGVKRNGMAHILPDNSLDMNWNLDITYRNNPYITLLFTYGNQLYIVGSFHEMGGKDRNDLAAVDLTTGEVTEWNPQVTGAVNTIIASNNLLYVGGSFVAIGGKLKNNLAALDPITGIATDWAPTIDGSVYSIVILKNTLYLAGDFEKVENTDRRRLAAIDLTNNQISSWNPWMGAYARVLLAQDNTIFVGGLFSQIAGHPRENLVALDAITGEVTPWHPKDIPDLGKNSIQLFNNQLYIGGGTRDGNIIEYLAAIDIFTGQQTEWDPGVDGWVNLVAVSENSVFVGGEFNSAGGKFRNNIAAIDTRSGRITNWNPDIKNRNGVVNSIVVSDGLVYVAGSFSTIGGKDRKGIAAIDPVTGIPTDWNPDIKMVFNSGLEVDGSVNTVALANGAVYLGGNFNRVNGAVRNNAAAVSPVTGKENAWNPNANYTVGQLIAVRDLIYIGGAFDTIAGKPRVGLAVVNSTTGQPTPWNPNLESKPYKGGCYALRLANSHLYISGNFTHIANQKRPGLAAINIFTGRVIPWEAETEYYYSGSIGIKDSIIYPVLGSYIIPVNGTTGQPATWNIKPIPLFAATATIVLDTDNFIYSQGKMESPGSTFHSSQVNAFTYHPYTKIDITEQTSNRIEGQIFEDKNKNCLLDEEDIPQKDIVVIAEPGLYYGITDSLGFYSIIVDTGAYRIRQLLPEEKSTLIKQICPSNTVSHDATFSTYGNTLKDKDFANQVTYMPYLSASIASDRRRRCFTNTTTISYCNEGSAVASDVKVHLQLPQHVVLVSANAGYTMDEDKNYVFSIGAVQAGSCGMIQIKDSVACNNPDIRGLTQCTKVWISPANPSNPSPDWDGSDITLQAKCLDNGRVKLGIYNNGSGNMADSSAYRILLDAQVIFAAKYKLTVGDSLILQVPANGQTLRLEADQSPFHPTKQQTNISIEACGVNSGGKISTGYVAQLPQDDAEPEVAIECLPIIDSYDPNDKLVSPVGVTENHYTPTNRALDYTIRFQNTGTDYAYKVVVVDTLSEYLDISTLKMGAASHGYQLNVSGKGRPVLTFTFDNILLPDSTTDQEGSNGYVKFSIKPLAGIAEKTIIENLADIFFDYNEPVRTNTVFNTIYDVPLPATNATRIGFCNTNQPPSISLLYREDLVCDLEADTYQWFLNGNPLSFSSKSIKVSQEGTYTVQVDTKGCLSPLSQGFNYTFPPPLIRSSFEIYPNPNNGAFTIYMIAPAGKTIEATLWDALGRQVWNKSFAIPQTNTIREEVILPKLRTGMYILKTTVDTPQGGTTKRIFIK</sequence>
<dbReference type="InterPro" id="IPR055353">
    <property type="entry name" value="DUF7619"/>
</dbReference>
<gene>
    <name evidence="4" type="ORF">GXP67_08845</name>
</gene>
<organism evidence="4 5">
    <name type="scientific">Rhodocytophaga rosea</name>
    <dbReference type="NCBI Taxonomy" id="2704465"/>
    <lineage>
        <taxon>Bacteria</taxon>
        <taxon>Pseudomonadati</taxon>
        <taxon>Bacteroidota</taxon>
        <taxon>Cytophagia</taxon>
        <taxon>Cytophagales</taxon>
        <taxon>Rhodocytophagaceae</taxon>
        <taxon>Rhodocytophaga</taxon>
    </lineage>
</organism>
<evidence type="ECO:0000256" key="1">
    <source>
        <dbReference type="SAM" id="SignalP"/>
    </source>
</evidence>
<evidence type="ECO:0000313" key="4">
    <source>
        <dbReference type="EMBL" id="QHT66760.1"/>
    </source>
</evidence>
<feature type="domain" description="DUF7619" evidence="3">
    <location>
        <begin position="1069"/>
        <end position="1206"/>
    </location>
</feature>
<dbReference type="EMBL" id="CP048222">
    <property type="protein sequence ID" value="QHT66760.1"/>
    <property type="molecule type" value="Genomic_DNA"/>
</dbReference>
<feature type="signal peptide" evidence="1">
    <location>
        <begin position="1"/>
        <end position="22"/>
    </location>
</feature>